<accession>A0A4U2Y4Q8</accession>
<organism evidence="1 2">
    <name type="scientific">Brevibacillus antibioticus</name>
    <dbReference type="NCBI Taxonomy" id="2570228"/>
    <lineage>
        <taxon>Bacteria</taxon>
        <taxon>Bacillati</taxon>
        <taxon>Bacillota</taxon>
        <taxon>Bacilli</taxon>
        <taxon>Bacillales</taxon>
        <taxon>Paenibacillaceae</taxon>
        <taxon>Brevibacillus</taxon>
    </lineage>
</organism>
<evidence type="ECO:0000313" key="2">
    <source>
        <dbReference type="Proteomes" id="UP000307841"/>
    </source>
</evidence>
<sequence length="113" mass="13045">MLFHHVSEPGTYVEQLSFRLTSSKSSEAVRQAWVVLVDKIQSLRTVFHWEKLEKPVQIFLRRKVIPVTEHDFLSLHLVEQKARLKEIRDAVRKGATLQFWRTVSLGGSSKSGC</sequence>
<dbReference type="SUPFAM" id="SSF52777">
    <property type="entry name" value="CoA-dependent acyltransferases"/>
    <property type="match status" value="1"/>
</dbReference>
<dbReference type="Proteomes" id="UP000307841">
    <property type="component" value="Unassembled WGS sequence"/>
</dbReference>
<dbReference type="Gene3D" id="3.30.559.10">
    <property type="entry name" value="Chloramphenicol acetyltransferase-like domain"/>
    <property type="match status" value="1"/>
</dbReference>
<comment type="caution">
    <text evidence="1">The sequence shown here is derived from an EMBL/GenBank/DDBJ whole genome shotgun (WGS) entry which is preliminary data.</text>
</comment>
<dbReference type="AlphaFoldDB" id="A0A4U2Y4Q8"/>
<dbReference type="EMBL" id="SZNK01000001">
    <property type="protein sequence ID" value="TKI55094.1"/>
    <property type="molecule type" value="Genomic_DNA"/>
</dbReference>
<proteinExistence type="predicted"/>
<protein>
    <submittedName>
        <fullName evidence="1">Uncharacterized protein</fullName>
    </submittedName>
</protein>
<dbReference type="InterPro" id="IPR023213">
    <property type="entry name" value="CAT-like_dom_sf"/>
</dbReference>
<reference evidence="1 2" key="1">
    <citation type="submission" date="2019-04" db="EMBL/GenBank/DDBJ databases">
        <title>Whole genome sequencing of Brevibacillus sp. TGS2-1.</title>
        <authorList>
            <person name="Choi A."/>
        </authorList>
    </citation>
    <scope>NUCLEOTIDE SEQUENCE [LARGE SCALE GENOMIC DNA]</scope>
    <source>
        <strain evidence="1 2">TGS2-1</strain>
    </source>
</reference>
<gene>
    <name evidence="1" type="ORF">E8L90_06270</name>
</gene>
<name>A0A4U2Y4Q8_9BACL</name>
<keyword evidence="2" id="KW-1185">Reference proteome</keyword>
<evidence type="ECO:0000313" key="1">
    <source>
        <dbReference type="EMBL" id="TKI55094.1"/>
    </source>
</evidence>